<dbReference type="RefSeq" id="WP_096361164.1">
    <property type="nucleotide sequence ID" value="NZ_AP014879.1"/>
</dbReference>
<evidence type="ECO:0000256" key="5">
    <source>
        <dbReference type="ARBA" id="ARBA00022692"/>
    </source>
</evidence>
<keyword evidence="11" id="KW-1185">Reference proteome</keyword>
<proteinExistence type="inferred from homology"/>
<accession>A0A1B4XHZ8</accession>
<evidence type="ECO:0000256" key="4">
    <source>
        <dbReference type="ARBA" id="ARBA00022519"/>
    </source>
</evidence>
<dbReference type="EMBL" id="AP014879">
    <property type="protein sequence ID" value="BAV34422.1"/>
    <property type="molecule type" value="Genomic_DNA"/>
</dbReference>
<keyword evidence="4" id="KW-0997">Cell inner membrane</keyword>
<dbReference type="PANTHER" id="PTHR30574:SF1">
    <property type="entry name" value="SULPHUR TRANSPORT DOMAIN-CONTAINING PROTEIN"/>
    <property type="match status" value="1"/>
</dbReference>
<dbReference type="Proteomes" id="UP000243180">
    <property type="component" value="Chromosome"/>
</dbReference>
<sequence length="415" mass="45012">MALSSDSRRSWLAGFKTDYESIFVEDWSPYFGAVLLVLVIIGLMISGLFWGVFGGLKLWGDWFNTAIGLGPLVGVPEHLETPLLHRLSLMNITLVIGAFCSALLSRKFLISRPPKLEYIWAALGGSFMGLGATLAGGCTTGGFFTPVMHSSPAGWAMWAGLLLGAVVGLKLLLWTLDHITWGMTPPAVLKPSPGMLSVYPLLGLAVFVGILVWSAQWYTSGNEKLTVRAIIILAGFAMGFIMHRARLCFARAFREPFMTAEGEMTKAVILGLAIGVPLAALLFQAKVIDPYIAIPAVFWIGSLSGGVLFGIGMIFAGGCASGSLWRMGEGHLKLWVAGFFFAWMGSTANGLLNKTGLLTKEVTLEEYEATKLGYQAYLPAMLDGWGWSLLIAAIFLVVWYALVRYNESTEKFTVL</sequence>
<feature type="transmembrane region" description="Helical" evidence="9">
    <location>
        <begin position="30"/>
        <end position="53"/>
    </location>
</feature>
<dbReference type="KEGG" id="slim:SCL_2133"/>
<evidence type="ECO:0000256" key="8">
    <source>
        <dbReference type="ARBA" id="ARBA00035655"/>
    </source>
</evidence>
<evidence type="ECO:0000313" key="11">
    <source>
        <dbReference type="Proteomes" id="UP000243180"/>
    </source>
</evidence>
<gene>
    <name evidence="10" type="ORF">SCL_2133</name>
</gene>
<feature type="transmembrane region" description="Helical" evidence="9">
    <location>
        <begin position="384"/>
        <end position="403"/>
    </location>
</feature>
<reference evidence="10 11" key="1">
    <citation type="submission" date="2015-05" db="EMBL/GenBank/DDBJ databases">
        <title>Complete genome sequence of a sulfur-oxidizing gammaproteobacterium strain HA5.</title>
        <authorList>
            <person name="Miura A."/>
            <person name="Kojima H."/>
            <person name="Fukui M."/>
        </authorList>
    </citation>
    <scope>NUCLEOTIDE SEQUENCE [LARGE SCALE GENOMIC DNA]</scope>
    <source>
        <strain evidence="10 11">HA5</strain>
    </source>
</reference>
<comment type="similarity">
    <text evidence="8">Belongs to the TsuA/YedE (TC 9.B.102) family.</text>
</comment>
<dbReference type="GO" id="GO:0005886">
    <property type="term" value="C:plasma membrane"/>
    <property type="evidence" value="ECO:0007669"/>
    <property type="project" value="UniProtKB-SubCell"/>
</dbReference>
<feature type="transmembrane region" description="Helical" evidence="9">
    <location>
        <begin position="225"/>
        <end position="243"/>
    </location>
</feature>
<comment type="subcellular location">
    <subcellularLocation>
        <location evidence="1">Cell inner membrane</location>
        <topology evidence="1">Multi-pass membrane protein</topology>
    </subcellularLocation>
</comment>
<evidence type="ECO:0000256" key="3">
    <source>
        <dbReference type="ARBA" id="ARBA00022475"/>
    </source>
</evidence>
<evidence type="ECO:0000256" key="7">
    <source>
        <dbReference type="ARBA" id="ARBA00023136"/>
    </source>
</evidence>
<dbReference type="InParanoid" id="A0A1B4XHZ8"/>
<organism evidence="10 11">
    <name type="scientific">Sulfuricaulis limicola</name>
    <dbReference type="NCBI Taxonomy" id="1620215"/>
    <lineage>
        <taxon>Bacteria</taxon>
        <taxon>Pseudomonadati</taxon>
        <taxon>Pseudomonadota</taxon>
        <taxon>Gammaproteobacteria</taxon>
        <taxon>Acidiferrobacterales</taxon>
        <taxon>Acidiferrobacteraceae</taxon>
        <taxon>Sulfuricaulis</taxon>
    </lineage>
</organism>
<keyword evidence="7 9" id="KW-0472">Membrane</keyword>
<dbReference type="Pfam" id="PF04143">
    <property type="entry name" value="Sulf_transp"/>
    <property type="match status" value="2"/>
</dbReference>
<dbReference type="OrthoDB" id="9794165at2"/>
<evidence type="ECO:0000256" key="1">
    <source>
        <dbReference type="ARBA" id="ARBA00004429"/>
    </source>
</evidence>
<name>A0A1B4XHZ8_9GAMM</name>
<feature type="transmembrane region" description="Helical" evidence="9">
    <location>
        <begin position="332"/>
        <end position="352"/>
    </location>
</feature>
<evidence type="ECO:0000256" key="2">
    <source>
        <dbReference type="ARBA" id="ARBA00022448"/>
    </source>
</evidence>
<feature type="transmembrane region" description="Helical" evidence="9">
    <location>
        <begin position="83"/>
        <end position="104"/>
    </location>
</feature>
<feature type="transmembrane region" description="Helical" evidence="9">
    <location>
        <begin position="264"/>
        <end position="285"/>
    </location>
</feature>
<keyword evidence="3" id="KW-1003">Cell membrane</keyword>
<evidence type="ECO:0000256" key="6">
    <source>
        <dbReference type="ARBA" id="ARBA00022989"/>
    </source>
</evidence>
<evidence type="ECO:0000313" key="10">
    <source>
        <dbReference type="EMBL" id="BAV34422.1"/>
    </source>
</evidence>
<keyword evidence="5 9" id="KW-0812">Transmembrane</keyword>
<dbReference type="AlphaFoldDB" id="A0A1B4XHZ8"/>
<dbReference type="InterPro" id="IPR007272">
    <property type="entry name" value="Sulf_transp_TsuA/YedE"/>
</dbReference>
<feature type="transmembrane region" description="Helical" evidence="9">
    <location>
        <begin position="155"/>
        <end position="176"/>
    </location>
</feature>
<dbReference type="PANTHER" id="PTHR30574">
    <property type="entry name" value="INNER MEMBRANE PROTEIN YEDE"/>
    <property type="match status" value="1"/>
</dbReference>
<feature type="transmembrane region" description="Helical" evidence="9">
    <location>
        <begin position="297"/>
        <end position="320"/>
    </location>
</feature>
<keyword evidence="2" id="KW-0813">Transport</keyword>
<protein>
    <recommendedName>
        <fullName evidence="12">YeeE/YedE family protein</fullName>
    </recommendedName>
</protein>
<feature type="transmembrane region" description="Helical" evidence="9">
    <location>
        <begin position="196"/>
        <end position="219"/>
    </location>
</feature>
<evidence type="ECO:0000256" key="9">
    <source>
        <dbReference type="SAM" id="Phobius"/>
    </source>
</evidence>
<feature type="transmembrane region" description="Helical" evidence="9">
    <location>
        <begin position="116"/>
        <end position="135"/>
    </location>
</feature>
<evidence type="ECO:0008006" key="12">
    <source>
        <dbReference type="Google" id="ProtNLM"/>
    </source>
</evidence>
<keyword evidence="6 9" id="KW-1133">Transmembrane helix</keyword>
<dbReference type="FunCoup" id="A0A1B4XHZ8">
    <property type="interactions" value="2"/>
</dbReference>